<comment type="caution">
    <text evidence="1">The sequence shown here is derived from an EMBL/GenBank/DDBJ whole genome shotgun (WGS) entry which is preliminary data.</text>
</comment>
<reference evidence="1" key="1">
    <citation type="submission" date="2022-02" db="EMBL/GenBank/DDBJ databases">
        <authorList>
            <person name="Henning P.M."/>
            <person name="McCubbin A.G."/>
            <person name="Shore J.S."/>
        </authorList>
    </citation>
    <scope>NUCLEOTIDE SEQUENCE</scope>
    <source>
        <strain evidence="1">F60SS</strain>
        <tissue evidence="1">Leaves</tissue>
    </source>
</reference>
<dbReference type="EMBL" id="JAKUCV010006404">
    <property type="protein sequence ID" value="KAJ4827507.1"/>
    <property type="molecule type" value="Genomic_DNA"/>
</dbReference>
<reference evidence="1" key="2">
    <citation type="journal article" date="2023" name="Plants (Basel)">
        <title>Annotation of the Turnera subulata (Passifloraceae) Draft Genome Reveals the S-Locus Evolved after the Divergence of Turneroideae from Passifloroideae in a Stepwise Manner.</title>
        <authorList>
            <person name="Henning P.M."/>
            <person name="Roalson E.H."/>
            <person name="Mir W."/>
            <person name="McCubbin A.G."/>
            <person name="Shore J.S."/>
        </authorList>
    </citation>
    <scope>NUCLEOTIDE SEQUENCE</scope>
    <source>
        <strain evidence="1">F60SS</strain>
    </source>
</reference>
<organism evidence="1 2">
    <name type="scientific">Turnera subulata</name>
    <dbReference type="NCBI Taxonomy" id="218843"/>
    <lineage>
        <taxon>Eukaryota</taxon>
        <taxon>Viridiplantae</taxon>
        <taxon>Streptophyta</taxon>
        <taxon>Embryophyta</taxon>
        <taxon>Tracheophyta</taxon>
        <taxon>Spermatophyta</taxon>
        <taxon>Magnoliopsida</taxon>
        <taxon>eudicotyledons</taxon>
        <taxon>Gunneridae</taxon>
        <taxon>Pentapetalae</taxon>
        <taxon>rosids</taxon>
        <taxon>fabids</taxon>
        <taxon>Malpighiales</taxon>
        <taxon>Passifloraceae</taxon>
        <taxon>Turnera</taxon>
    </lineage>
</organism>
<accession>A0A9Q0J497</accession>
<proteinExistence type="predicted"/>
<dbReference type="Proteomes" id="UP001141552">
    <property type="component" value="Unassembled WGS sequence"/>
</dbReference>
<protein>
    <submittedName>
        <fullName evidence="1">Uncharacterized protein</fullName>
    </submittedName>
</protein>
<evidence type="ECO:0000313" key="2">
    <source>
        <dbReference type="Proteomes" id="UP001141552"/>
    </source>
</evidence>
<keyword evidence="2" id="KW-1185">Reference proteome</keyword>
<gene>
    <name evidence="1" type="ORF">Tsubulata_024622</name>
</gene>
<name>A0A9Q0J497_9ROSI</name>
<dbReference type="AlphaFoldDB" id="A0A9Q0J497"/>
<evidence type="ECO:0000313" key="1">
    <source>
        <dbReference type="EMBL" id="KAJ4827507.1"/>
    </source>
</evidence>
<sequence length="78" mass="8656">MVVAAMSSFPLLIKCFGLEFPWFVLHRDWKLAPIEGGEKVTDDELLSSVIYCPLKEGITSPLICLFSSSIGPPDRNDN</sequence>